<feature type="compositionally biased region" description="Polar residues" evidence="1">
    <location>
        <begin position="55"/>
        <end position="65"/>
    </location>
</feature>
<organism evidence="3 4">
    <name type="scientific">Exidia glandulosa HHB12029</name>
    <dbReference type="NCBI Taxonomy" id="1314781"/>
    <lineage>
        <taxon>Eukaryota</taxon>
        <taxon>Fungi</taxon>
        <taxon>Dikarya</taxon>
        <taxon>Basidiomycota</taxon>
        <taxon>Agaricomycotina</taxon>
        <taxon>Agaricomycetes</taxon>
        <taxon>Auriculariales</taxon>
        <taxon>Exidiaceae</taxon>
        <taxon>Exidia</taxon>
    </lineage>
</organism>
<evidence type="ECO:0000313" key="3">
    <source>
        <dbReference type="EMBL" id="KZV96007.1"/>
    </source>
</evidence>
<sequence length="221" mass="23829">MSSPQYTHAPGAPRMGTMPLPPLTPQTTQYRVPYATPPTSPYAGSTAHMSPAPATPQSTRSSPYQPLTPISPARSQLPGSVAPSQYFAHCVWDVTQSPNQACTPQRQPFTPYLPHPGTDSPVPQVTLYLHLGLPAPQAVVVNAADRRAVTINDILAHIYATLHSAMGPALWNNLPLPKQQRVAASTGHQQPRMLHLLEGATRLASVRPSQAPNSFDILFSR</sequence>
<feature type="region of interest" description="Disordered" evidence="1">
    <location>
        <begin position="1"/>
        <end position="78"/>
    </location>
</feature>
<dbReference type="AlphaFoldDB" id="A0A165K9M6"/>
<evidence type="ECO:0000313" key="4">
    <source>
        <dbReference type="Proteomes" id="UP000077266"/>
    </source>
</evidence>
<protein>
    <recommendedName>
        <fullName evidence="2">DUF6699 domain-containing protein</fullName>
    </recommendedName>
</protein>
<dbReference type="InterPro" id="IPR046522">
    <property type="entry name" value="DUF6699"/>
</dbReference>
<dbReference type="Proteomes" id="UP000077266">
    <property type="component" value="Unassembled WGS sequence"/>
</dbReference>
<dbReference type="Pfam" id="PF20415">
    <property type="entry name" value="DUF6699"/>
    <property type="match status" value="1"/>
</dbReference>
<name>A0A165K9M6_EXIGL</name>
<keyword evidence="4" id="KW-1185">Reference proteome</keyword>
<gene>
    <name evidence="3" type="ORF">EXIGLDRAFT_765699</name>
</gene>
<reference evidence="3 4" key="1">
    <citation type="journal article" date="2016" name="Mol. Biol. Evol.">
        <title>Comparative Genomics of Early-Diverging Mushroom-Forming Fungi Provides Insights into the Origins of Lignocellulose Decay Capabilities.</title>
        <authorList>
            <person name="Nagy L.G."/>
            <person name="Riley R."/>
            <person name="Tritt A."/>
            <person name="Adam C."/>
            <person name="Daum C."/>
            <person name="Floudas D."/>
            <person name="Sun H."/>
            <person name="Yadav J.S."/>
            <person name="Pangilinan J."/>
            <person name="Larsson K.H."/>
            <person name="Matsuura K."/>
            <person name="Barry K."/>
            <person name="Labutti K."/>
            <person name="Kuo R."/>
            <person name="Ohm R.A."/>
            <person name="Bhattacharya S.S."/>
            <person name="Shirouzu T."/>
            <person name="Yoshinaga Y."/>
            <person name="Martin F.M."/>
            <person name="Grigoriev I.V."/>
            <person name="Hibbett D.S."/>
        </authorList>
    </citation>
    <scope>NUCLEOTIDE SEQUENCE [LARGE SCALE GENOMIC DNA]</scope>
    <source>
        <strain evidence="3 4">HHB12029</strain>
    </source>
</reference>
<evidence type="ECO:0000259" key="2">
    <source>
        <dbReference type="Pfam" id="PF20415"/>
    </source>
</evidence>
<proteinExistence type="predicted"/>
<feature type="domain" description="DUF6699" evidence="2">
    <location>
        <begin position="91"/>
        <end position="186"/>
    </location>
</feature>
<accession>A0A165K9M6</accession>
<dbReference type="EMBL" id="KV425948">
    <property type="protein sequence ID" value="KZV96007.1"/>
    <property type="molecule type" value="Genomic_DNA"/>
</dbReference>
<dbReference type="InParanoid" id="A0A165K9M6"/>
<evidence type="ECO:0000256" key="1">
    <source>
        <dbReference type="SAM" id="MobiDB-lite"/>
    </source>
</evidence>